<dbReference type="AlphaFoldDB" id="D7E5U1"/>
<keyword evidence="3" id="KW-1185">Reference proteome</keyword>
<dbReference type="EMBL" id="CP002069">
    <property type="protein sequence ID" value="ADI72963.1"/>
    <property type="molecule type" value="Genomic_DNA"/>
</dbReference>
<keyword evidence="1" id="KW-0812">Transmembrane</keyword>
<keyword evidence="1" id="KW-0472">Membrane</keyword>
<keyword evidence="1" id="KW-1133">Transmembrane helix</keyword>
<reference evidence="2 3" key="1">
    <citation type="submission" date="2010-06" db="EMBL/GenBank/DDBJ databases">
        <title>Complete sequence chromosome of Methanohalobium evestigatum Z-7303.</title>
        <authorList>
            <consortium name="US DOE Joint Genome Institute"/>
            <person name="Lucas S."/>
            <person name="Copeland A."/>
            <person name="Lapidus A."/>
            <person name="Cheng J.-F."/>
            <person name="Bruce D."/>
            <person name="Goodwin L."/>
            <person name="Pitluck S."/>
            <person name="Saunders E."/>
            <person name="Detter J.C."/>
            <person name="Han C."/>
            <person name="Tapia R."/>
            <person name="Land M."/>
            <person name="Hauser L."/>
            <person name="Kyrpides N."/>
            <person name="Mikhailova N."/>
            <person name="Sieprawska-Lupa M."/>
            <person name="Whitman W.B."/>
            <person name="Anderson I."/>
            <person name="Woyke T."/>
        </authorList>
    </citation>
    <scope>NUCLEOTIDE SEQUENCE [LARGE SCALE GENOMIC DNA]</scope>
    <source>
        <strain evidence="3">ATCC BAA-1072 / DSM 3721 / NBRC 107634 / OCM 161 / Z-7303</strain>
    </source>
</reference>
<dbReference type="HOGENOM" id="CLU_081758_1_0_2"/>
<name>D7E5U1_METEZ</name>
<gene>
    <name evidence="2" type="ordered locus">Metev_0031</name>
</gene>
<dbReference type="RefSeq" id="WP_013193531.1">
    <property type="nucleotide sequence ID" value="NC_014253.1"/>
</dbReference>
<dbReference type="Proteomes" id="UP000000391">
    <property type="component" value="Chromosome"/>
</dbReference>
<proteinExistence type="predicted"/>
<accession>D7E5U1</accession>
<protein>
    <submittedName>
        <fullName evidence="2">Uncharacterized protein</fullName>
    </submittedName>
</protein>
<organism evidence="2 3">
    <name type="scientific">Methanohalobium evestigatum (strain ATCC BAA-1072 / DSM 3721 / NBRC 107634 / OCM 161 / Z-7303)</name>
    <dbReference type="NCBI Taxonomy" id="644295"/>
    <lineage>
        <taxon>Archaea</taxon>
        <taxon>Methanobacteriati</taxon>
        <taxon>Methanobacteriota</taxon>
        <taxon>Stenosarchaea group</taxon>
        <taxon>Methanomicrobia</taxon>
        <taxon>Methanosarcinales</taxon>
        <taxon>Methanosarcinaceae</taxon>
        <taxon>Methanohalobium</taxon>
    </lineage>
</organism>
<dbReference type="KEGG" id="mev:Metev_0031"/>
<dbReference type="STRING" id="644295.Metev_0031"/>
<sequence length="161" mass="17669" precursor="true">MLDLSIFKGIGILLVIVVFSSGLLFATASELNLGINKTNKSLETSLGDGQNGSQINNTNQSGYISGLAKIDDINLERNPDEQLLVNVSGHLSDSCTEIDEIVKQKTGDKFIINITTKRPKDAMCPQVIIPFEKEFKFDISGMDIDNLEVKVNEVTKSYLSE</sequence>
<evidence type="ECO:0000256" key="1">
    <source>
        <dbReference type="SAM" id="Phobius"/>
    </source>
</evidence>
<evidence type="ECO:0000313" key="3">
    <source>
        <dbReference type="Proteomes" id="UP000000391"/>
    </source>
</evidence>
<dbReference type="GeneID" id="9345637"/>
<evidence type="ECO:0000313" key="2">
    <source>
        <dbReference type="EMBL" id="ADI72963.1"/>
    </source>
</evidence>
<dbReference type="OrthoDB" id="28968at2157"/>
<feature type="transmembrane region" description="Helical" evidence="1">
    <location>
        <begin position="6"/>
        <end position="28"/>
    </location>
</feature>